<evidence type="ECO:0000256" key="1">
    <source>
        <dbReference type="SAM" id="Phobius"/>
    </source>
</evidence>
<organism evidence="2 3">
    <name type="scientific">Micromonospora olivasterospora</name>
    <dbReference type="NCBI Taxonomy" id="1880"/>
    <lineage>
        <taxon>Bacteria</taxon>
        <taxon>Bacillati</taxon>
        <taxon>Actinomycetota</taxon>
        <taxon>Actinomycetes</taxon>
        <taxon>Micromonosporales</taxon>
        <taxon>Micromonosporaceae</taxon>
        <taxon>Micromonospora</taxon>
    </lineage>
</organism>
<gene>
    <name evidence="2" type="ORF">JD77_00867</name>
</gene>
<protein>
    <submittedName>
        <fullName evidence="2">Uncharacterized protein</fullName>
    </submittedName>
</protein>
<keyword evidence="3" id="KW-1185">Reference proteome</keyword>
<evidence type="ECO:0000313" key="3">
    <source>
        <dbReference type="Proteomes" id="UP000319825"/>
    </source>
</evidence>
<evidence type="ECO:0000313" key="2">
    <source>
        <dbReference type="EMBL" id="TWH65926.1"/>
    </source>
</evidence>
<comment type="caution">
    <text evidence="2">The sequence shown here is derived from an EMBL/GenBank/DDBJ whole genome shotgun (WGS) entry which is preliminary data.</text>
</comment>
<dbReference type="Proteomes" id="UP000319825">
    <property type="component" value="Unassembled WGS sequence"/>
</dbReference>
<dbReference type="EMBL" id="VLKE01000001">
    <property type="protein sequence ID" value="TWH65926.1"/>
    <property type="molecule type" value="Genomic_DNA"/>
</dbReference>
<dbReference type="RefSeq" id="WP_170286378.1">
    <property type="nucleotide sequence ID" value="NZ_BAAATQ010000280.1"/>
</dbReference>
<keyword evidence="1" id="KW-1133">Transmembrane helix</keyword>
<feature type="transmembrane region" description="Helical" evidence="1">
    <location>
        <begin position="20"/>
        <end position="40"/>
    </location>
</feature>
<reference evidence="2 3" key="1">
    <citation type="submission" date="2019-07" db="EMBL/GenBank/DDBJ databases">
        <title>R&amp;d 2014.</title>
        <authorList>
            <person name="Klenk H.-P."/>
        </authorList>
    </citation>
    <scope>NUCLEOTIDE SEQUENCE [LARGE SCALE GENOMIC DNA]</scope>
    <source>
        <strain evidence="2 3">DSM 43868</strain>
    </source>
</reference>
<keyword evidence="1" id="KW-0812">Transmembrane</keyword>
<name>A0A562I534_MICOL</name>
<dbReference type="AlphaFoldDB" id="A0A562I534"/>
<proteinExistence type="predicted"/>
<sequence>MSVTAQPALLIVATQVVPLQYLALVPGGLWLTVAGLTFGLERRGIGN</sequence>
<keyword evidence="1" id="KW-0472">Membrane</keyword>
<accession>A0A562I534</accession>